<dbReference type="EMBL" id="BLXT01002484">
    <property type="protein sequence ID" value="GFN95090.1"/>
    <property type="molecule type" value="Genomic_DNA"/>
</dbReference>
<dbReference type="Proteomes" id="UP000735302">
    <property type="component" value="Unassembled WGS sequence"/>
</dbReference>
<keyword evidence="2" id="KW-1185">Reference proteome</keyword>
<accession>A0AAV3Z6Z2</accession>
<name>A0AAV3Z6Z2_9GAST</name>
<dbReference type="AlphaFoldDB" id="A0AAV3Z6Z2"/>
<proteinExistence type="predicted"/>
<reference evidence="1 2" key="1">
    <citation type="journal article" date="2021" name="Elife">
        <title>Chloroplast acquisition without the gene transfer in kleptoplastic sea slugs, Plakobranchus ocellatus.</title>
        <authorList>
            <person name="Maeda T."/>
            <person name="Takahashi S."/>
            <person name="Yoshida T."/>
            <person name="Shimamura S."/>
            <person name="Takaki Y."/>
            <person name="Nagai Y."/>
            <person name="Toyoda A."/>
            <person name="Suzuki Y."/>
            <person name="Arimoto A."/>
            <person name="Ishii H."/>
            <person name="Satoh N."/>
            <person name="Nishiyama T."/>
            <person name="Hasebe M."/>
            <person name="Maruyama T."/>
            <person name="Minagawa J."/>
            <person name="Obokata J."/>
            <person name="Shigenobu S."/>
        </authorList>
    </citation>
    <scope>NUCLEOTIDE SEQUENCE [LARGE SCALE GENOMIC DNA]</scope>
</reference>
<organism evidence="1 2">
    <name type="scientific">Plakobranchus ocellatus</name>
    <dbReference type="NCBI Taxonomy" id="259542"/>
    <lineage>
        <taxon>Eukaryota</taxon>
        <taxon>Metazoa</taxon>
        <taxon>Spiralia</taxon>
        <taxon>Lophotrochozoa</taxon>
        <taxon>Mollusca</taxon>
        <taxon>Gastropoda</taxon>
        <taxon>Heterobranchia</taxon>
        <taxon>Euthyneura</taxon>
        <taxon>Panpulmonata</taxon>
        <taxon>Sacoglossa</taxon>
        <taxon>Placobranchoidea</taxon>
        <taxon>Plakobranchidae</taxon>
        <taxon>Plakobranchus</taxon>
    </lineage>
</organism>
<sequence length="91" mass="9690">MLPSLRRQILNCKQAHFAAHRVTAGPNGGLEVTACSCCPNLAKSSSGITGALVVQLPASHLLEPANITGIWARPLYSDPQLTVYSECGRME</sequence>
<comment type="caution">
    <text evidence="1">The sequence shown here is derived from an EMBL/GenBank/DDBJ whole genome shotgun (WGS) entry which is preliminary data.</text>
</comment>
<evidence type="ECO:0000313" key="1">
    <source>
        <dbReference type="EMBL" id="GFN95090.1"/>
    </source>
</evidence>
<gene>
    <name evidence="1" type="ORF">PoB_002159600</name>
</gene>
<protein>
    <submittedName>
        <fullName evidence="1">Uncharacterized protein</fullName>
    </submittedName>
</protein>
<evidence type="ECO:0000313" key="2">
    <source>
        <dbReference type="Proteomes" id="UP000735302"/>
    </source>
</evidence>